<feature type="non-terminal residue" evidence="2">
    <location>
        <position position="101"/>
    </location>
</feature>
<protein>
    <submittedName>
        <fullName evidence="2">Os06g0611150 protein</fullName>
    </submittedName>
</protein>
<feature type="compositionally biased region" description="Low complexity" evidence="1">
    <location>
        <begin position="26"/>
        <end position="38"/>
    </location>
</feature>
<reference evidence="3" key="1">
    <citation type="journal article" date="2005" name="Nature">
        <title>The map-based sequence of the rice genome.</title>
        <authorList>
            <consortium name="International rice genome sequencing project (IRGSP)"/>
            <person name="Matsumoto T."/>
            <person name="Wu J."/>
            <person name="Kanamori H."/>
            <person name="Katayose Y."/>
            <person name="Fujisawa M."/>
            <person name="Namiki N."/>
            <person name="Mizuno H."/>
            <person name="Yamamoto K."/>
            <person name="Antonio B.A."/>
            <person name="Baba T."/>
            <person name="Sakata K."/>
            <person name="Nagamura Y."/>
            <person name="Aoki H."/>
            <person name="Arikawa K."/>
            <person name="Arita K."/>
            <person name="Bito T."/>
            <person name="Chiden Y."/>
            <person name="Fujitsuka N."/>
            <person name="Fukunaka R."/>
            <person name="Hamada M."/>
            <person name="Harada C."/>
            <person name="Hayashi A."/>
            <person name="Hijishita S."/>
            <person name="Honda M."/>
            <person name="Hosokawa S."/>
            <person name="Ichikawa Y."/>
            <person name="Idonuma A."/>
            <person name="Iijima M."/>
            <person name="Ikeda M."/>
            <person name="Ikeno M."/>
            <person name="Ito K."/>
            <person name="Ito S."/>
            <person name="Ito T."/>
            <person name="Ito Y."/>
            <person name="Ito Y."/>
            <person name="Iwabuchi A."/>
            <person name="Kamiya K."/>
            <person name="Karasawa W."/>
            <person name="Kurita K."/>
            <person name="Katagiri S."/>
            <person name="Kikuta A."/>
            <person name="Kobayashi H."/>
            <person name="Kobayashi N."/>
            <person name="Machita K."/>
            <person name="Maehara T."/>
            <person name="Masukawa M."/>
            <person name="Mizubayashi T."/>
            <person name="Mukai Y."/>
            <person name="Nagasaki H."/>
            <person name="Nagata Y."/>
            <person name="Naito S."/>
            <person name="Nakashima M."/>
            <person name="Nakama Y."/>
            <person name="Nakamichi Y."/>
            <person name="Nakamura M."/>
            <person name="Meguro A."/>
            <person name="Negishi M."/>
            <person name="Ohta I."/>
            <person name="Ohta T."/>
            <person name="Okamoto M."/>
            <person name="Ono N."/>
            <person name="Saji S."/>
            <person name="Sakaguchi M."/>
            <person name="Sakai K."/>
            <person name="Shibata M."/>
            <person name="Shimokawa T."/>
            <person name="Song J."/>
            <person name="Takazaki Y."/>
            <person name="Terasawa K."/>
            <person name="Tsugane M."/>
            <person name="Tsuji K."/>
            <person name="Ueda S."/>
            <person name="Waki K."/>
            <person name="Yamagata H."/>
            <person name="Yamamoto M."/>
            <person name="Yamamoto S."/>
            <person name="Yamane H."/>
            <person name="Yoshiki S."/>
            <person name="Yoshihara R."/>
            <person name="Yukawa K."/>
            <person name="Zhong H."/>
            <person name="Yano M."/>
            <person name="Yuan Q."/>
            <person name="Ouyang S."/>
            <person name="Liu J."/>
            <person name="Jones K.M."/>
            <person name="Gansberger K."/>
            <person name="Moffat K."/>
            <person name="Hill J."/>
            <person name="Bera J."/>
            <person name="Fadrosh D."/>
            <person name="Jin S."/>
            <person name="Johri S."/>
            <person name="Kim M."/>
            <person name="Overton L."/>
            <person name="Reardon M."/>
            <person name="Tsitrin T."/>
            <person name="Vuong H."/>
            <person name="Weaver B."/>
            <person name="Ciecko A."/>
            <person name="Tallon L."/>
            <person name="Jackson J."/>
            <person name="Pai G."/>
            <person name="Aken S.V."/>
            <person name="Utterback T."/>
            <person name="Reidmuller S."/>
            <person name="Feldblyum T."/>
            <person name="Hsiao J."/>
            <person name="Zismann V."/>
            <person name="Iobst S."/>
            <person name="de Vazeille A.R."/>
            <person name="Buell C.R."/>
            <person name="Ying K."/>
            <person name="Li Y."/>
            <person name="Lu T."/>
            <person name="Huang Y."/>
            <person name="Zhao Q."/>
            <person name="Feng Q."/>
            <person name="Zhang L."/>
            <person name="Zhu J."/>
            <person name="Weng Q."/>
            <person name="Mu J."/>
            <person name="Lu Y."/>
            <person name="Fan D."/>
            <person name="Liu Y."/>
            <person name="Guan J."/>
            <person name="Zhang Y."/>
            <person name="Yu S."/>
            <person name="Liu X."/>
            <person name="Zhang Y."/>
            <person name="Hong G."/>
            <person name="Han B."/>
            <person name="Choisne N."/>
            <person name="Demange N."/>
            <person name="Orjeda G."/>
            <person name="Samain S."/>
            <person name="Cattolico L."/>
            <person name="Pelletier E."/>
            <person name="Couloux A."/>
            <person name="Segurens B."/>
            <person name="Wincker P."/>
            <person name="D'Hont A."/>
            <person name="Scarpelli C."/>
            <person name="Weissenbach J."/>
            <person name="Salanoubat M."/>
            <person name="Quetier F."/>
            <person name="Yu Y."/>
            <person name="Kim H.R."/>
            <person name="Rambo T."/>
            <person name="Currie J."/>
            <person name="Collura K."/>
            <person name="Luo M."/>
            <person name="Yang T."/>
            <person name="Ammiraju J.S.S."/>
            <person name="Engler F."/>
            <person name="Soderlund C."/>
            <person name="Wing R.A."/>
            <person name="Palmer L.E."/>
            <person name="de la Bastide M."/>
            <person name="Spiegel L."/>
            <person name="Nascimento L."/>
            <person name="Zutavern T."/>
            <person name="O'Shaughnessy A."/>
            <person name="Dike S."/>
            <person name="Dedhia N."/>
            <person name="Preston R."/>
            <person name="Balija V."/>
            <person name="McCombie W.R."/>
            <person name="Chow T."/>
            <person name="Chen H."/>
            <person name="Chung M."/>
            <person name="Chen C."/>
            <person name="Shaw J."/>
            <person name="Wu H."/>
            <person name="Hsiao K."/>
            <person name="Chao Y."/>
            <person name="Chu M."/>
            <person name="Cheng C."/>
            <person name="Hour A."/>
            <person name="Lee P."/>
            <person name="Lin S."/>
            <person name="Lin Y."/>
            <person name="Liou J."/>
            <person name="Liu S."/>
            <person name="Hsing Y."/>
            <person name="Raghuvanshi S."/>
            <person name="Mohanty A."/>
            <person name="Bharti A.K."/>
            <person name="Gaur A."/>
            <person name="Gupta V."/>
            <person name="Kumar D."/>
            <person name="Ravi V."/>
            <person name="Vij S."/>
            <person name="Kapur A."/>
            <person name="Khurana P."/>
            <person name="Khurana P."/>
            <person name="Khurana J.P."/>
            <person name="Tyagi A.K."/>
            <person name="Gaikwad K."/>
            <person name="Singh A."/>
            <person name="Dalal V."/>
            <person name="Srivastava S."/>
            <person name="Dixit A."/>
            <person name="Pal A.K."/>
            <person name="Ghazi I.A."/>
            <person name="Yadav M."/>
            <person name="Pandit A."/>
            <person name="Bhargava A."/>
            <person name="Sureshbabu K."/>
            <person name="Batra K."/>
            <person name="Sharma T.R."/>
            <person name="Mohapatra T."/>
            <person name="Singh N.K."/>
            <person name="Messing J."/>
            <person name="Nelson A.B."/>
            <person name="Fuks G."/>
            <person name="Kavchok S."/>
            <person name="Keizer G."/>
            <person name="Linton E."/>
            <person name="Llaca V."/>
            <person name="Song R."/>
            <person name="Tanyolac B."/>
            <person name="Young S."/>
            <person name="Ho-Il K."/>
            <person name="Hahn J.H."/>
            <person name="Sangsakoo G."/>
            <person name="Vanavichit A."/>
            <person name="de Mattos Luiz.A.T."/>
            <person name="Zimmer P.D."/>
            <person name="Malone G."/>
            <person name="Dellagostin O."/>
            <person name="de Oliveira A.C."/>
            <person name="Bevan M."/>
            <person name="Bancroft I."/>
            <person name="Minx P."/>
            <person name="Cordum H."/>
            <person name="Wilson R."/>
            <person name="Cheng Z."/>
            <person name="Jin W."/>
            <person name="Jiang J."/>
            <person name="Leong S.A."/>
            <person name="Iwama H."/>
            <person name="Gojobori T."/>
            <person name="Itoh T."/>
            <person name="Niimura Y."/>
            <person name="Fujii Y."/>
            <person name="Habara T."/>
            <person name="Sakai H."/>
            <person name="Sato Y."/>
            <person name="Wilson G."/>
            <person name="Kumar K."/>
            <person name="McCouch S."/>
            <person name="Juretic N."/>
            <person name="Hoen D."/>
            <person name="Wright S."/>
            <person name="Bruskiewich R."/>
            <person name="Bureau T."/>
            <person name="Miyao A."/>
            <person name="Hirochika H."/>
            <person name="Nishikawa T."/>
            <person name="Kadowaki K."/>
            <person name="Sugiura M."/>
            <person name="Burr B."/>
            <person name="Sasaki T."/>
        </authorList>
    </citation>
    <scope>NUCLEOTIDE SEQUENCE [LARGE SCALE GENOMIC DNA]</scope>
    <source>
        <strain evidence="3">cv. Nipponbare</strain>
    </source>
</reference>
<dbReference type="AlphaFoldDB" id="A0A0P0WYM6"/>
<accession>A0A0P0WYM6</accession>
<sequence>LREAFLLFRRRWGWASPAALSGESSPRAPARRPAVAAVERGSADHKRRWSSLRLYLCGDEISAAAEDENDDDDDGTVSVKSFETCAMPQEPQAAALTNMGA</sequence>
<organism evidence="2 3">
    <name type="scientific">Oryza sativa subsp. japonica</name>
    <name type="common">Rice</name>
    <dbReference type="NCBI Taxonomy" id="39947"/>
    <lineage>
        <taxon>Eukaryota</taxon>
        <taxon>Viridiplantae</taxon>
        <taxon>Streptophyta</taxon>
        <taxon>Embryophyta</taxon>
        <taxon>Tracheophyta</taxon>
        <taxon>Spermatophyta</taxon>
        <taxon>Magnoliopsida</taxon>
        <taxon>Liliopsida</taxon>
        <taxon>Poales</taxon>
        <taxon>Poaceae</taxon>
        <taxon>BOP clade</taxon>
        <taxon>Oryzoideae</taxon>
        <taxon>Oryzeae</taxon>
        <taxon>Oryzinae</taxon>
        <taxon>Oryza</taxon>
        <taxon>Oryza sativa</taxon>
    </lineage>
</organism>
<name>A0A0P0WYM6_ORYSJ</name>
<gene>
    <name evidence="2" type="ordered locus">Os06g0611150</name>
    <name evidence="2" type="ORF">OSNPB_060611150</name>
</gene>
<evidence type="ECO:0000256" key="1">
    <source>
        <dbReference type="SAM" id="MobiDB-lite"/>
    </source>
</evidence>
<dbReference type="PaxDb" id="39947-A0A0P0WYM6"/>
<evidence type="ECO:0000313" key="3">
    <source>
        <dbReference type="Proteomes" id="UP000059680"/>
    </source>
</evidence>
<reference evidence="2 3" key="3">
    <citation type="journal article" date="2013" name="Rice">
        <title>Improvement of the Oryza sativa Nipponbare reference genome using next generation sequence and optical map data.</title>
        <authorList>
            <person name="Kawahara Y."/>
            <person name="de la Bastide M."/>
            <person name="Hamilton J.P."/>
            <person name="Kanamori H."/>
            <person name="McCombie W.R."/>
            <person name="Ouyang S."/>
            <person name="Schwartz D.C."/>
            <person name="Tanaka T."/>
            <person name="Wu J."/>
            <person name="Zhou S."/>
            <person name="Childs K.L."/>
            <person name="Davidson R.M."/>
            <person name="Lin H."/>
            <person name="Quesada-Ocampo L."/>
            <person name="Vaillancourt B."/>
            <person name="Sakai H."/>
            <person name="Lee S.S."/>
            <person name="Kim J."/>
            <person name="Numa H."/>
            <person name="Itoh T."/>
            <person name="Buell C.R."/>
            <person name="Matsumoto T."/>
        </authorList>
    </citation>
    <scope>NUCLEOTIDE SEQUENCE [LARGE SCALE GENOMIC DNA]</scope>
    <source>
        <strain evidence="3">cv. Nipponbare</strain>
    </source>
</reference>
<evidence type="ECO:0000313" key="2">
    <source>
        <dbReference type="EMBL" id="BAS98588.1"/>
    </source>
</evidence>
<dbReference type="InParanoid" id="A0A0P0WYM6"/>
<reference evidence="2 3" key="2">
    <citation type="journal article" date="2013" name="Plant Cell Physiol.">
        <title>Rice Annotation Project Database (RAP-DB): an integrative and interactive database for rice genomics.</title>
        <authorList>
            <person name="Sakai H."/>
            <person name="Lee S.S."/>
            <person name="Tanaka T."/>
            <person name="Numa H."/>
            <person name="Kim J."/>
            <person name="Kawahara Y."/>
            <person name="Wakimoto H."/>
            <person name="Yang C.C."/>
            <person name="Iwamoto M."/>
            <person name="Abe T."/>
            <person name="Yamada Y."/>
            <person name="Muto A."/>
            <person name="Inokuchi H."/>
            <person name="Ikemura T."/>
            <person name="Matsumoto T."/>
            <person name="Sasaki T."/>
            <person name="Itoh T."/>
        </authorList>
    </citation>
    <scope>NUCLEOTIDE SEQUENCE [LARGE SCALE GENOMIC DNA]</scope>
    <source>
        <strain evidence="3">cv. Nipponbare</strain>
    </source>
</reference>
<dbReference type="EMBL" id="AP014962">
    <property type="protein sequence ID" value="BAS98588.1"/>
    <property type="molecule type" value="Genomic_DNA"/>
</dbReference>
<proteinExistence type="predicted"/>
<keyword evidence="3" id="KW-1185">Reference proteome</keyword>
<dbReference type="Proteomes" id="UP000059680">
    <property type="component" value="Chromosome 6"/>
</dbReference>
<feature type="region of interest" description="Disordered" evidence="1">
    <location>
        <begin position="18"/>
        <end position="39"/>
    </location>
</feature>